<dbReference type="SUPFAM" id="SSF89550">
    <property type="entry name" value="PHP domain-like"/>
    <property type="match status" value="1"/>
</dbReference>
<gene>
    <name evidence="2" type="ORF">SAMN04488529_11058</name>
</gene>
<dbReference type="InterPro" id="IPR004013">
    <property type="entry name" value="PHP_dom"/>
</dbReference>
<keyword evidence="3" id="KW-1185">Reference proteome</keyword>
<dbReference type="InterPro" id="IPR050243">
    <property type="entry name" value="PHP_phosphatase"/>
</dbReference>
<dbReference type="GO" id="GO:0008270">
    <property type="term" value="F:zinc ion binding"/>
    <property type="evidence" value="ECO:0007669"/>
    <property type="project" value="TreeGrafter"/>
</dbReference>
<dbReference type="STRING" id="94869.SAMN04488529_11058"/>
<dbReference type="AlphaFoldDB" id="A0A1H0UDK1"/>
<accession>A0A1H0UDK1</accession>
<dbReference type="OrthoDB" id="9808747at2"/>
<protein>
    <submittedName>
        <fullName evidence="2">Putative hydrolase</fullName>
    </submittedName>
</protein>
<dbReference type="CDD" id="cd07437">
    <property type="entry name" value="PHP_HisPPase_Ycdx_like"/>
    <property type="match status" value="1"/>
</dbReference>
<dbReference type="NCBIfam" id="NF006702">
    <property type="entry name" value="PRK09248.1"/>
    <property type="match status" value="1"/>
</dbReference>
<keyword evidence="2" id="KW-0378">Hydrolase</keyword>
<evidence type="ECO:0000259" key="1">
    <source>
        <dbReference type="SMART" id="SM00481"/>
    </source>
</evidence>
<sequence>MNYLSDLHTHTIVSGHAYSTLIENVKQCSEKGMKILGVSDHGPTMPGAPHTWYFHNLRVLPRVINNVIILRGCESNILSVEGDLDIGDHPSLDYLIASLHEVCFKPKTKEENTNAVLNVLDRYSSIQILGHIGNPSYELDFDKILKKAKDKDVMIEINNSSLLGNSRKGSDIICKNIALLCKKYGVKIILSSDSHFCTTIGVFDNAIKMLREIEMPEELIMNDPSKLLAQLHSKWKALDLEI</sequence>
<reference evidence="2 3" key="1">
    <citation type="submission" date="2016-10" db="EMBL/GenBank/DDBJ databases">
        <authorList>
            <person name="de Groot N.N."/>
        </authorList>
    </citation>
    <scope>NUCLEOTIDE SEQUENCE [LARGE SCALE GENOMIC DNA]</scope>
    <source>
        <strain evidence="2 3">DSM 12272</strain>
    </source>
</reference>
<dbReference type="InterPro" id="IPR016195">
    <property type="entry name" value="Pol/histidinol_Pase-like"/>
</dbReference>
<dbReference type="SMART" id="SM00481">
    <property type="entry name" value="POLIIIAc"/>
    <property type="match status" value="1"/>
</dbReference>
<organism evidence="2 3">
    <name type="scientific">Clostridium gasigenes</name>
    <dbReference type="NCBI Taxonomy" id="94869"/>
    <lineage>
        <taxon>Bacteria</taxon>
        <taxon>Bacillati</taxon>
        <taxon>Bacillota</taxon>
        <taxon>Clostridia</taxon>
        <taxon>Eubacteriales</taxon>
        <taxon>Clostridiaceae</taxon>
        <taxon>Clostridium</taxon>
    </lineage>
</organism>
<dbReference type="Pfam" id="PF02811">
    <property type="entry name" value="PHP"/>
    <property type="match status" value="1"/>
</dbReference>
<dbReference type="GO" id="GO:0005829">
    <property type="term" value="C:cytosol"/>
    <property type="evidence" value="ECO:0007669"/>
    <property type="project" value="TreeGrafter"/>
</dbReference>
<name>A0A1H0UDK1_9CLOT</name>
<dbReference type="RefSeq" id="WP_089971320.1">
    <property type="nucleotide sequence ID" value="NZ_FNJM01000010.1"/>
</dbReference>
<dbReference type="InterPro" id="IPR003141">
    <property type="entry name" value="Pol/His_phosphatase_N"/>
</dbReference>
<dbReference type="Gene3D" id="3.20.20.140">
    <property type="entry name" value="Metal-dependent hydrolases"/>
    <property type="match status" value="1"/>
</dbReference>
<dbReference type="PANTHER" id="PTHR36928:SF1">
    <property type="entry name" value="PHOSPHATASE YCDX-RELATED"/>
    <property type="match status" value="1"/>
</dbReference>
<dbReference type="EMBL" id="FNJM01000010">
    <property type="protein sequence ID" value="SDP64254.1"/>
    <property type="molecule type" value="Genomic_DNA"/>
</dbReference>
<feature type="domain" description="Polymerase/histidinol phosphatase N-terminal" evidence="1">
    <location>
        <begin position="5"/>
        <end position="79"/>
    </location>
</feature>
<dbReference type="GO" id="GO:0042578">
    <property type="term" value="F:phosphoric ester hydrolase activity"/>
    <property type="evidence" value="ECO:0007669"/>
    <property type="project" value="TreeGrafter"/>
</dbReference>
<dbReference type="PANTHER" id="PTHR36928">
    <property type="entry name" value="PHOSPHATASE YCDX-RELATED"/>
    <property type="match status" value="1"/>
</dbReference>
<evidence type="ECO:0000313" key="3">
    <source>
        <dbReference type="Proteomes" id="UP000198597"/>
    </source>
</evidence>
<evidence type="ECO:0000313" key="2">
    <source>
        <dbReference type="EMBL" id="SDP64254.1"/>
    </source>
</evidence>
<proteinExistence type="predicted"/>
<dbReference type="Proteomes" id="UP000198597">
    <property type="component" value="Unassembled WGS sequence"/>
</dbReference>